<proteinExistence type="predicted"/>
<dbReference type="EMBL" id="WIXE01018820">
    <property type="protein sequence ID" value="KAK5970579.1"/>
    <property type="molecule type" value="Genomic_DNA"/>
</dbReference>
<gene>
    <name evidence="2" type="ORF">GCK32_016180</name>
</gene>
<sequence length="109" mass="12165">ISVIIEGVIGFMSQFSFDLDPILMACLLMTIGMSVDYIAHIAYHFQAGTRTEVEKGVTVKIRMESPRSRLEHTLRTVGWPMLQAGLSTVACIFPLTFVRVSCDIKLMVL</sequence>
<dbReference type="PANTHER" id="PTHR10796">
    <property type="entry name" value="PATCHED-RELATED"/>
    <property type="match status" value="1"/>
</dbReference>
<keyword evidence="1" id="KW-0812">Transmembrane</keyword>
<dbReference type="AlphaFoldDB" id="A0AAN8IZJ3"/>
<organism evidence="2 3">
    <name type="scientific">Trichostrongylus colubriformis</name>
    <name type="common">Black scour worm</name>
    <dbReference type="NCBI Taxonomy" id="6319"/>
    <lineage>
        <taxon>Eukaryota</taxon>
        <taxon>Metazoa</taxon>
        <taxon>Ecdysozoa</taxon>
        <taxon>Nematoda</taxon>
        <taxon>Chromadorea</taxon>
        <taxon>Rhabditida</taxon>
        <taxon>Rhabditina</taxon>
        <taxon>Rhabditomorpha</taxon>
        <taxon>Strongyloidea</taxon>
        <taxon>Trichostrongylidae</taxon>
        <taxon>Trichostrongylus</taxon>
    </lineage>
</organism>
<feature type="transmembrane region" description="Helical" evidence="1">
    <location>
        <begin position="22"/>
        <end position="45"/>
    </location>
</feature>
<feature type="non-terminal residue" evidence="2">
    <location>
        <position position="1"/>
    </location>
</feature>
<dbReference type="GO" id="GO:0030659">
    <property type="term" value="C:cytoplasmic vesicle membrane"/>
    <property type="evidence" value="ECO:0007669"/>
    <property type="project" value="TreeGrafter"/>
</dbReference>
<dbReference type="Proteomes" id="UP001331761">
    <property type="component" value="Unassembled WGS sequence"/>
</dbReference>
<evidence type="ECO:0000313" key="3">
    <source>
        <dbReference type="Proteomes" id="UP001331761"/>
    </source>
</evidence>
<reference evidence="2 3" key="1">
    <citation type="submission" date="2019-10" db="EMBL/GenBank/DDBJ databases">
        <title>Assembly and Annotation for the nematode Trichostrongylus colubriformis.</title>
        <authorList>
            <person name="Martin J."/>
        </authorList>
    </citation>
    <scope>NUCLEOTIDE SEQUENCE [LARGE SCALE GENOMIC DNA]</scope>
    <source>
        <strain evidence="2">G859</strain>
        <tissue evidence="2">Whole worm</tissue>
    </source>
</reference>
<dbReference type="GO" id="GO:0006897">
    <property type="term" value="P:endocytosis"/>
    <property type="evidence" value="ECO:0007669"/>
    <property type="project" value="TreeGrafter"/>
</dbReference>
<comment type="caution">
    <text evidence="2">The sequence shown here is derived from an EMBL/GenBank/DDBJ whole genome shotgun (WGS) entry which is preliminary data.</text>
</comment>
<accession>A0AAN8IZJ3</accession>
<name>A0AAN8IZJ3_TRICO</name>
<evidence type="ECO:0000313" key="2">
    <source>
        <dbReference type="EMBL" id="KAK5970579.1"/>
    </source>
</evidence>
<evidence type="ECO:0000256" key="1">
    <source>
        <dbReference type="SAM" id="Phobius"/>
    </source>
</evidence>
<dbReference type="Gene3D" id="1.20.1640.10">
    <property type="entry name" value="Multidrug efflux transporter AcrB transmembrane domain"/>
    <property type="match status" value="1"/>
</dbReference>
<keyword evidence="1" id="KW-1133">Transmembrane helix</keyword>
<keyword evidence="1" id="KW-0472">Membrane</keyword>
<dbReference type="InterPro" id="IPR051697">
    <property type="entry name" value="Patched_domain-protein"/>
</dbReference>
<keyword evidence="3" id="KW-1185">Reference proteome</keyword>
<protein>
    <submittedName>
        <fullName evidence="2">Uncharacterized protein</fullName>
    </submittedName>
</protein>
<dbReference type="GO" id="GO:0018996">
    <property type="term" value="P:molting cycle, collagen and cuticulin-based cuticle"/>
    <property type="evidence" value="ECO:0007669"/>
    <property type="project" value="TreeGrafter"/>
</dbReference>
<dbReference type="PANTHER" id="PTHR10796:SF90">
    <property type="entry name" value="SSD DOMAIN-CONTAINING PROTEIN"/>
    <property type="match status" value="1"/>
</dbReference>
<dbReference type="SUPFAM" id="SSF82866">
    <property type="entry name" value="Multidrug efflux transporter AcrB transmembrane domain"/>
    <property type="match status" value="1"/>
</dbReference>
<dbReference type="GO" id="GO:0005886">
    <property type="term" value="C:plasma membrane"/>
    <property type="evidence" value="ECO:0007669"/>
    <property type="project" value="TreeGrafter"/>
</dbReference>